<accession>A0ABR0ZXZ9</accession>
<protein>
    <submittedName>
        <fullName evidence="4">PiggyBac transposable element-derived protein 3-like isoform X1</fullName>
    </submittedName>
</protein>
<organism evidence="4 5">
    <name type="scientific">Huso huso</name>
    <name type="common">Beluga</name>
    <name type="synonym">Acipenser huso</name>
    <dbReference type="NCBI Taxonomy" id="61971"/>
    <lineage>
        <taxon>Eukaryota</taxon>
        <taxon>Metazoa</taxon>
        <taxon>Chordata</taxon>
        <taxon>Craniata</taxon>
        <taxon>Vertebrata</taxon>
        <taxon>Euteleostomi</taxon>
        <taxon>Actinopterygii</taxon>
        <taxon>Chondrostei</taxon>
        <taxon>Acipenseriformes</taxon>
        <taxon>Acipenseridae</taxon>
        <taxon>Huso</taxon>
    </lineage>
</organism>
<dbReference type="InterPro" id="IPR029526">
    <property type="entry name" value="PGBD"/>
</dbReference>
<keyword evidence="2" id="KW-1133">Transmembrane helix</keyword>
<feature type="transmembrane region" description="Helical" evidence="2">
    <location>
        <begin position="24"/>
        <end position="43"/>
    </location>
</feature>
<keyword evidence="2" id="KW-0472">Membrane</keyword>
<name>A0ABR0ZXZ9_HUSHU</name>
<feature type="non-terminal residue" evidence="4">
    <location>
        <position position="1"/>
    </location>
</feature>
<feature type="region of interest" description="Disordered" evidence="1">
    <location>
        <begin position="386"/>
        <end position="459"/>
    </location>
</feature>
<keyword evidence="5" id="KW-1185">Reference proteome</keyword>
<dbReference type="Pfam" id="PF13843">
    <property type="entry name" value="DDE_Tnp_1_7"/>
    <property type="match status" value="1"/>
</dbReference>
<dbReference type="PANTHER" id="PTHR47272">
    <property type="entry name" value="DDE_TNP_1_7 DOMAIN-CONTAINING PROTEIN"/>
    <property type="match status" value="1"/>
</dbReference>
<proteinExistence type="predicted"/>
<evidence type="ECO:0000256" key="1">
    <source>
        <dbReference type="SAM" id="MobiDB-lite"/>
    </source>
</evidence>
<evidence type="ECO:0000259" key="3">
    <source>
        <dbReference type="Pfam" id="PF13843"/>
    </source>
</evidence>
<dbReference type="EMBL" id="JAHFZB010000005">
    <property type="protein sequence ID" value="KAK6489702.1"/>
    <property type="molecule type" value="Genomic_DNA"/>
</dbReference>
<evidence type="ECO:0000313" key="5">
    <source>
        <dbReference type="Proteomes" id="UP001369086"/>
    </source>
</evidence>
<dbReference type="PANTHER" id="PTHR47272:SF1">
    <property type="entry name" value="PIGGYBAC TRANSPOSABLE ELEMENT-DERIVED PROTEIN 3-LIKE"/>
    <property type="match status" value="1"/>
</dbReference>
<gene>
    <name evidence="4" type="ORF">HHUSO_G6588</name>
</gene>
<dbReference type="Proteomes" id="UP001369086">
    <property type="component" value="Unassembled WGS sequence"/>
</dbReference>
<keyword evidence="2" id="KW-0812">Transmembrane</keyword>
<feature type="domain" description="PiggyBac transposable element-derived protein" evidence="3">
    <location>
        <begin position="6"/>
        <end position="344"/>
    </location>
</feature>
<evidence type="ECO:0000256" key="2">
    <source>
        <dbReference type="SAM" id="Phobius"/>
    </source>
</evidence>
<comment type="caution">
    <text evidence="4">The sequence shown here is derived from an EMBL/GenBank/DDBJ whole genome shotgun (WGS) entry which is preliminary data.</text>
</comment>
<sequence length="459" mass="52171">NTLYATQCDANKPLNLTAKELEQFLGIVLYMSLFGLPATRLFWCSFSRVAQVADTLPLTRWEAIKRFLHFNDNNAQPGREEGNFDELYKIRPLITHLISKMNAIPMSEKLSVNEQMVPFKGLSRLKQYLPMKPRKWGYKVMVLAGSDGIPHNFEVYTGKVLQPPELADVGASGNVVLRLAQPVPKHKNYKLYFDNWFCGVQLQLQLAHQGIQCLGTICSNRLPGSNMISDAELRRSGRGSFQEKTACVGDVNFHAVKWYYNRSVTLLSDYVGAHPVTEVERWDRSRKMVVQVPCPAVVREYNRHMGGVDLLDSLIALYRTKVRSKKWYHRMVFHFLDMTVVTAWLLYRWDCDASDMLKEEQIRLYSFKSYIAQSLCKCRKNLERKRGCPSGGISSEYQEKRRRQGPTAPIPLPDVHLDGTSHWAKKRGDAGDQDARALQKSSAGNVMSTSASQLPATAS</sequence>
<reference evidence="4 5" key="1">
    <citation type="submission" date="2021-05" db="EMBL/GenBank/DDBJ databases">
        <authorList>
            <person name="Zahm M."/>
            <person name="Klopp C."/>
            <person name="Cabau C."/>
            <person name="Kuhl H."/>
            <person name="Suciu R."/>
            <person name="Ciorpac M."/>
            <person name="Holostenco D."/>
            <person name="Gessner J."/>
            <person name="Wuertz S."/>
            <person name="Hohne C."/>
            <person name="Stock M."/>
            <person name="Gislard M."/>
            <person name="Lluch J."/>
            <person name="Milhes M."/>
            <person name="Lampietro C."/>
            <person name="Lopez Roques C."/>
            <person name="Donnadieu C."/>
            <person name="Du K."/>
            <person name="Schartl M."/>
            <person name="Guiguen Y."/>
        </authorList>
    </citation>
    <scope>NUCLEOTIDE SEQUENCE [LARGE SCALE GENOMIC DNA]</scope>
    <source>
        <strain evidence="4">Hh-F2</strain>
        <tissue evidence="4">Blood</tissue>
    </source>
</reference>
<feature type="compositionally biased region" description="Polar residues" evidence="1">
    <location>
        <begin position="439"/>
        <end position="459"/>
    </location>
</feature>
<feature type="compositionally biased region" description="Basic and acidic residues" evidence="1">
    <location>
        <begin position="426"/>
        <end position="437"/>
    </location>
</feature>
<evidence type="ECO:0000313" key="4">
    <source>
        <dbReference type="EMBL" id="KAK6489702.1"/>
    </source>
</evidence>